<evidence type="ECO:0000313" key="4">
    <source>
        <dbReference type="Proteomes" id="UP000770661"/>
    </source>
</evidence>
<keyword evidence="2" id="KW-1133">Transmembrane helix</keyword>
<accession>A0A8J4YCQ6</accession>
<dbReference type="EMBL" id="JACEEZ010005543">
    <property type="protein sequence ID" value="KAG0725558.1"/>
    <property type="molecule type" value="Genomic_DNA"/>
</dbReference>
<dbReference type="Proteomes" id="UP000770661">
    <property type="component" value="Unassembled WGS sequence"/>
</dbReference>
<dbReference type="AlphaFoldDB" id="A0A8J4YCQ6"/>
<protein>
    <submittedName>
        <fullName evidence="3">Uncharacterized protein</fullName>
    </submittedName>
</protein>
<comment type="caution">
    <text evidence="3">The sequence shown here is derived from an EMBL/GenBank/DDBJ whole genome shotgun (WGS) entry which is preliminary data.</text>
</comment>
<keyword evidence="4" id="KW-1185">Reference proteome</keyword>
<evidence type="ECO:0000256" key="1">
    <source>
        <dbReference type="SAM" id="MobiDB-lite"/>
    </source>
</evidence>
<organism evidence="3 4">
    <name type="scientific">Chionoecetes opilio</name>
    <name type="common">Atlantic snow crab</name>
    <name type="synonym">Cancer opilio</name>
    <dbReference type="NCBI Taxonomy" id="41210"/>
    <lineage>
        <taxon>Eukaryota</taxon>
        <taxon>Metazoa</taxon>
        <taxon>Ecdysozoa</taxon>
        <taxon>Arthropoda</taxon>
        <taxon>Crustacea</taxon>
        <taxon>Multicrustacea</taxon>
        <taxon>Malacostraca</taxon>
        <taxon>Eumalacostraca</taxon>
        <taxon>Eucarida</taxon>
        <taxon>Decapoda</taxon>
        <taxon>Pleocyemata</taxon>
        <taxon>Brachyura</taxon>
        <taxon>Eubrachyura</taxon>
        <taxon>Majoidea</taxon>
        <taxon>Majidae</taxon>
        <taxon>Chionoecetes</taxon>
    </lineage>
</organism>
<name>A0A8J4YCQ6_CHIOP</name>
<sequence length="326" mass="35536">MRSWVKSILTYPPSWVYTRLPCCLNNPHSCPLAPRTLLTVLISTLLSLISPPFFPRPPSCHYLQHLCSSLLYRSTNHSSIKCSRTHRMLSPSFSLQLAESLSPRVTPLKHSRPHPPLSFPSLGALCLLKDFLWECTVRLTAHVFWSLIATCRLTFVTILSPIPYGSLLCPWRLPHLVLSFLTPLGGKSPLHSSAPLRPVAGHRPTGAGGISPLASARPSAALAAATAKAMGSDRPPSPTTSVPQTGEGEEGQVPHLIPQPPAVSSSGTSSWPLLSSLERAPPNVSLISFHCHYLLALMLFCLLCSVYVNLSNTPSRPHHCFQPYIC</sequence>
<evidence type="ECO:0000313" key="3">
    <source>
        <dbReference type="EMBL" id="KAG0725558.1"/>
    </source>
</evidence>
<keyword evidence="2" id="KW-0472">Membrane</keyword>
<gene>
    <name evidence="3" type="ORF">GWK47_038431</name>
</gene>
<reference evidence="3" key="1">
    <citation type="submission" date="2020-07" db="EMBL/GenBank/DDBJ databases">
        <title>The High-quality genome of the commercially important snow crab, Chionoecetes opilio.</title>
        <authorList>
            <person name="Jeong J.-H."/>
            <person name="Ryu S."/>
        </authorList>
    </citation>
    <scope>NUCLEOTIDE SEQUENCE</scope>
    <source>
        <strain evidence="3">MADBK_172401_WGS</strain>
        <tissue evidence="3">Digestive gland</tissue>
    </source>
</reference>
<proteinExistence type="predicted"/>
<keyword evidence="2" id="KW-0812">Transmembrane</keyword>
<feature type="transmembrane region" description="Helical" evidence="2">
    <location>
        <begin position="292"/>
        <end position="310"/>
    </location>
</feature>
<feature type="region of interest" description="Disordered" evidence="1">
    <location>
        <begin position="227"/>
        <end position="264"/>
    </location>
</feature>
<evidence type="ECO:0000256" key="2">
    <source>
        <dbReference type="SAM" id="Phobius"/>
    </source>
</evidence>